<organism evidence="4 5">
    <name type="scientific">Nocardia pseudobrasiliensis</name>
    <dbReference type="NCBI Taxonomy" id="45979"/>
    <lineage>
        <taxon>Bacteria</taxon>
        <taxon>Bacillati</taxon>
        <taxon>Actinomycetota</taxon>
        <taxon>Actinomycetes</taxon>
        <taxon>Mycobacteriales</taxon>
        <taxon>Nocardiaceae</taxon>
        <taxon>Nocardia</taxon>
    </lineage>
</organism>
<feature type="transmembrane region" description="Helical" evidence="2">
    <location>
        <begin position="163"/>
        <end position="185"/>
    </location>
</feature>
<keyword evidence="2" id="KW-0472">Membrane</keyword>
<proteinExistence type="predicted"/>
<keyword evidence="3" id="KW-0732">Signal</keyword>
<feature type="transmembrane region" description="Helical" evidence="2">
    <location>
        <begin position="258"/>
        <end position="278"/>
    </location>
</feature>
<protein>
    <submittedName>
        <fullName evidence="4">Uncharacterized protein</fullName>
    </submittedName>
</protein>
<evidence type="ECO:0000256" key="1">
    <source>
        <dbReference type="SAM" id="MobiDB-lite"/>
    </source>
</evidence>
<feature type="signal peptide" evidence="3">
    <location>
        <begin position="1"/>
        <end position="26"/>
    </location>
</feature>
<feature type="chain" id="PRO_5016910494" evidence="3">
    <location>
        <begin position="27"/>
        <end position="282"/>
    </location>
</feature>
<evidence type="ECO:0000313" key="4">
    <source>
        <dbReference type="EMBL" id="RDI67611.1"/>
    </source>
</evidence>
<feature type="transmembrane region" description="Helical" evidence="2">
    <location>
        <begin position="128"/>
        <end position="151"/>
    </location>
</feature>
<feature type="compositionally biased region" description="Pro residues" evidence="1">
    <location>
        <begin position="219"/>
        <end position="237"/>
    </location>
</feature>
<reference evidence="4 5" key="1">
    <citation type="submission" date="2018-07" db="EMBL/GenBank/DDBJ databases">
        <title>Genomic Encyclopedia of Type Strains, Phase IV (KMG-IV): sequencing the most valuable type-strain genomes for metagenomic binning, comparative biology and taxonomic classification.</title>
        <authorList>
            <person name="Goeker M."/>
        </authorList>
    </citation>
    <scope>NUCLEOTIDE SEQUENCE [LARGE SCALE GENOMIC DNA]</scope>
    <source>
        <strain evidence="4 5">DSM 44290</strain>
    </source>
</reference>
<accession>A0A370IBY6</accession>
<dbReference type="Proteomes" id="UP000254869">
    <property type="component" value="Unassembled WGS sequence"/>
</dbReference>
<keyword evidence="5" id="KW-1185">Reference proteome</keyword>
<feature type="region of interest" description="Disordered" evidence="1">
    <location>
        <begin position="219"/>
        <end position="246"/>
    </location>
</feature>
<keyword evidence="2" id="KW-0812">Transmembrane</keyword>
<dbReference type="EMBL" id="QQBC01000002">
    <property type="protein sequence ID" value="RDI67611.1"/>
    <property type="molecule type" value="Genomic_DNA"/>
</dbReference>
<evidence type="ECO:0000256" key="3">
    <source>
        <dbReference type="SAM" id="SignalP"/>
    </source>
</evidence>
<dbReference type="RefSeq" id="WP_068008268.1">
    <property type="nucleotide sequence ID" value="NZ_QQBC01000002.1"/>
</dbReference>
<keyword evidence="2" id="KW-1133">Transmembrane helix</keyword>
<evidence type="ECO:0000256" key="2">
    <source>
        <dbReference type="SAM" id="Phobius"/>
    </source>
</evidence>
<name>A0A370IBY6_9NOCA</name>
<sequence length="282" mass="27313">MVIRRSAAALVAGSAAILLSGPPALADPGPLDLPFGLGSGSATPDISPGSVGSEIDTGSASAEIPLALRPPDPPQPAIRARVPALDETPSTGGALAIPGRMPDAVADGPPLAPSLDTGSVQTACAGSAVAGSSMILLGLLTGSGGGSYLVGPGSVVIGWGGSGLGSVVVGSAVTGSAVLTCLLLLPAPPPAPELPLQLGPPPAPPPPPPVPAPPPVVVPVATPEPAPPAPPSPVPPRPRYHASEPAPRPVLPTGWNPLRMMTVLVISVIAVAGAKAAAARRH</sequence>
<evidence type="ECO:0000313" key="5">
    <source>
        <dbReference type="Proteomes" id="UP000254869"/>
    </source>
</evidence>
<dbReference type="STRING" id="1210086.GCA_001613105_07503"/>
<dbReference type="AlphaFoldDB" id="A0A370IBY6"/>
<comment type="caution">
    <text evidence="4">The sequence shown here is derived from an EMBL/GenBank/DDBJ whole genome shotgun (WGS) entry which is preliminary data.</text>
</comment>
<gene>
    <name evidence="4" type="ORF">DFR76_1028</name>
</gene>